<dbReference type="EMBL" id="JAOPJF010000031">
    <property type="protein sequence ID" value="KAK1144375.1"/>
    <property type="molecule type" value="Genomic_DNA"/>
</dbReference>
<dbReference type="Proteomes" id="UP001177260">
    <property type="component" value="Unassembled WGS sequence"/>
</dbReference>
<protein>
    <submittedName>
        <fullName evidence="1">Uncharacterized protein</fullName>
    </submittedName>
</protein>
<keyword evidence="2" id="KW-1185">Reference proteome</keyword>
<gene>
    <name evidence="1" type="ORF">N8T08_005528</name>
</gene>
<sequence>MAPVKNNKGKASVTDGPAARVAQVAGTQTCYQPRPSSVICIRAKATGSFCNGADNQTDQPIWKLLVQLRRKHRQLSLKTNLQDKGLS</sequence>
<name>A0ACC3B2K5_9EURO</name>
<proteinExistence type="predicted"/>
<evidence type="ECO:0000313" key="1">
    <source>
        <dbReference type="EMBL" id="KAK1144375.1"/>
    </source>
</evidence>
<reference evidence="1 2" key="1">
    <citation type="journal article" date="2023" name="ACS Omega">
        <title>Identification of the Neoaspergillic Acid Biosynthesis Gene Cluster by Establishing an In Vitro CRISPR-Ribonucleoprotein Genetic System in Aspergillus melleus.</title>
        <authorList>
            <person name="Yuan B."/>
            <person name="Grau M.F."/>
            <person name="Murata R.M."/>
            <person name="Torok T."/>
            <person name="Venkateswaran K."/>
            <person name="Stajich J.E."/>
            <person name="Wang C.C.C."/>
        </authorList>
    </citation>
    <scope>NUCLEOTIDE SEQUENCE [LARGE SCALE GENOMIC DNA]</scope>
    <source>
        <strain evidence="1 2">IMV 1140</strain>
    </source>
</reference>
<organism evidence="1 2">
    <name type="scientific">Aspergillus melleus</name>
    <dbReference type="NCBI Taxonomy" id="138277"/>
    <lineage>
        <taxon>Eukaryota</taxon>
        <taxon>Fungi</taxon>
        <taxon>Dikarya</taxon>
        <taxon>Ascomycota</taxon>
        <taxon>Pezizomycotina</taxon>
        <taxon>Eurotiomycetes</taxon>
        <taxon>Eurotiomycetidae</taxon>
        <taxon>Eurotiales</taxon>
        <taxon>Aspergillaceae</taxon>
        <taxon>Aspergillus</taxon>
        <taxon>Aspergillus subgen. Circumdati</taxon>
    </lineage>
</organism>
<accession>A0ACC3B2K5</accession>
<evidence type="ECO:0000313" key="2">
    <source>
        <dbReference type="Proteomes" id="UP001177260"/>
    </source>
</evidence>
<comment type="caution">
    <text evidence="1">The sequence shown here is derived from an EMBL/GenBank/DDBJ whole genome shotgun (WGS) entry which is preliminary data.</text>
</comment>